<sequence length="112" mass="12741">MAEFSAVVDHVSSVIARCIECAGNEDIADLDFILTFLVSSSTELGELLDEVLVTRERHVDENVLTRLRDLRICLSQLYETKLFFLYPEWRAGQNAQRYALHLATSSRCIDGF</sequence>
<keyword evidence="2" id="KW-1185">Reference proteome</keyword>
<organism evidence="1 2">
    <name type="scientific">Geodia barretti</name>
    <name type="common">Barrett's horny sponge</name>
    <dbReference type="NCBI Taxonomy" id="519541"/>
    <lineage>
        <taxon>Eukaryota</taxon>
        <taxon>Metazoa</taxon>
        <taxon>Porifera</taxon>
        <taxon>Demospongiae</taxon>
        <taxon>Heteroscleromorpha</taxon>
        <taxon>Tetractinellida</taxon>
        <taxon>Astrophorina</taxon>
        <taxon>Geodiidae</taxon>
        <taxon>Geodia</taxon>
    </lineage>
</organism>
<gene>
    <name evidence="1" type="ORF">GBAR_LOCUS31786</name>
</gene>
<accession>A0AA35U3X5</accession>
<comment type="caution">
    <text evidence="1">The sequence shown here is derived from an EMBL/GenBank/DDBJ whole genome shotgun (WGS) entry which is preliminary data.</text>
</comment>
<dbReference type="EMBL" id="CASHTH010004519">
    <property type="protein sequence ID" value="CAI8058446.1"/>
    <property type="molecule type" value="Genomic_DNA"/>
</dbReference>
<name>A0AA35U3X5_GEOBA</name>
<reference evidence="1" key="1">
    <citation type="submission" date="2023-03" db="EMBL/GenBank/DDBJ databases">
        <authorList>
            <person name="Steffen K."/>
            <person name="Cardenas P."/>
        </authorList>
    </citation>
    <scope>NUCLEOTIDE SEQUENCE</scope>
</reference>
<protein>
    <submittedName>
        <fullName evidence="1">Uncharacterized protein</fullName>
    </submittedName>
</protein>
<evidence type="ECO:0000313" key="1">
    <source>
        <dbReference type="EMBL" id="CAI8058446.1"/>
    </source>
</evidence>
<evidence type="ECO:0000313" key="2">
    <source>
        <dbReference type="Proteomes" id="UP001174909"/>
    </source>
</evidence>
<proteinExistence type="predicted"/>
<dbReference type="Proteomes" id="UP001174909">
    <property type="component" value="Unassembled WGS sequence"/>
</dbReference>
<dbReference type="AlphaFoldDB" id="A0AA35U3X5"/>